<protein>
    <submittedName>
        <fullName evidence="1">Uncharacterized protein</fullName>
    </submittedName>
</protein>
<accession>X1IBY8</accession>
<organism evidence="1">
    <name type="scientific">marine sediment metagenome</name>
    <dbReference type="NCBI Taxonomy" id="412755"/>
    <lineage>
        <taxon>unclassified sequences</taxon>
        <taxon>metagenomes</taxon>
        <taxon>ecological metagenomes</taxon>
    </lineage>
</organism>
<reference evidence="1" key="1">
    <citation type="journal article" date="2014" name="Front. Microbiol.">
        <title>High frequency of phylogenetically diverse reductive dehalogenase-homologous genes in deep subseafloor sedimentary metagenomes.</title>
        <authorList>
            <person name="Kawai M."/>
            <person name="Futagami T."/>
            <person name="Toyoda A."/>
            <person name="Takaki Y."/>
            <person name="Nishi S."/>
            <person name="Hori S."/>
            <person name="Arai W."/>
            <person name="Tsubouchi T."/>
            <person name="Morono Y."/>
            <person name="Uchiyama I."/>
            <person name="Ito T."/>
            <person name="Fujiyama A."/>
            <person name="Inagaki F."/>
            <person name="Takami H."/>
        </authorList>
    </citation>
    <scope>NUCLEOTIDE SEQUENCE</scope>
    <source>
        <strain evidence="1">Expedition CK06-06</strain>
    </source>
</reference>
<proteinExistence type="predicted"/>
<gene>
    <name evidence="1" type="ORF">S03H2_50205</name>
</gene>
<dbReference type="EMBL" id="BARU01031774">
    <property type="protein sequence ID" value="GAH63619.1"/>
    <property type="molecule type" value="Genomic_DNA"/>
</dbReference>
<sequence length="65" mass="7521">MVSKEKFEAYVKVQKSGITNMFNITNVIEAADKIFEVELTKEDCIYIMENYKKLKGGERNAKIPM</sequence>
<evidence type="ECO:0000313" key="1">
    <source>
        <dbReference type="EMBL" id="GAH63619.1"/>
    </source>
</evidence>
<dbReference type="AlphaFoldDB" id="X1IBY8"/>
<name>X1IBY8_9ZZZZ</name>
<comment type="caution">
    <text evidence="1">The sequence shown here is derived from an EMBL/GenBank/DDBJ whole genome shotgun (WGS) entry which is preliminary data.</text>
</comment>